<proteinExistence type="predicted"/>
<protein>
    <submittedName>
        <fullName evidence="1">Uncharacterized protein</fullName>
    </submittedName>
</protein>
<gene>
    <name evidence="1" type="ORF">LIN78_16065</name>
</gene>
<comment type="caution">
    <text evidence="1">The sequence shown here is derived from an EMBL/GenBank/DDBJ whole genome shotgun (WGS) entry which is preliminary data.</text>
</comment>
<keyword evidence="2" id="KW-1185">Reference proteome</keyword>
<name>A0ABS8DA29_9NEIS</name>
<dbReference type="Proteomes" id="UP001165395">
    <property type="component" value="Unassembled WGS sequence"/>
</dbReference>
<accession>A0ABS8DA29</accession>
<dbReference type="RefSeq" id="WP_227181894.1">
    <property type="nucleotide sequence ID" value="NZ_JAJBZT010000011.1"/>
</dbReference>
<dbReference type="EMBL" id="JAJBZT010000011">
    <property type="protein sequence ID" value="MCB6185063.1"/>
    <property type="molecule type" value="Genomic_DNA"/>
</dbReference>
<sequence>MQLVDQQQVDFLYVVNIHHHTCLLMQCVDELDIAALGKIIEGKQVFFKDMVSQTQYCQLMQATRISLPPLALIEVKHYFGQFLDQYLFTQHFACSIDGFRQVLNKLRHHYNQRYSCL</sequence>
<organism evidence="1 2">
    <name type="scientific">Leeia speluncae</name>
    <dbReference type="NCBI Taxonomy" id="2884804"/>
    <lineage>
        <taxon>Bacteria</taxon>
        <taxon>Pseudomonadati</taxon>
        <taxon>Pseudomonadota</taxon>
        <taxon>Betaproteobacteria</taxon>
        <taxon>Neisseriales</taxon>
        <taxon>Leeiaceae</taxon>
        <taxon>Leeia</taxon>
    </lineage>
</organism>
<reference evidence="1" key="1">
    <citation type="submission" date="2021-10" db="EMBL/GenBank/DDBJ databases">
        <title>The complete genome sequence of Leeia sp. TBRC 13508.</title>
        <authorList>
            <person name="Charoenyingcharoen P."/>
            <person name="Yukphan P."/>
        </authorList>
    </citation>
    <scope>NUCLEOTIDE SEQUENCE</scope>
    <source>
        <strain evidence="1">TBRC 13508</strain>
    </source>
</reference>
<evidence type="ECO:0000313" key="1">
    <source>
        <dbReference type="EMBL" id="MCB6185063.1"/>
    </source>
</evidence>
<evidence type="ECO:0000313" key="2">
    <source>
        <dbReference type="Proteomes" id="UP001165395"/>
    </source>
</evidence>